<keyword evidence="1 3" id="KW-0963">Cytoplasm</keyword>
<comment type="function">
    <text evidence="3">Required for formate dehydrogenase (FDH) activity. Acts as a sulfur carrier protein that transfers sulfur from IscS to the molybdenum cofactor prior to its insertion into FDH.</text>
</comment>
<sequence length="322" mass="33818">MRSSQARVRVARVTKDGGRTHRADTLAVEEPLEIRVNGTRLAVTMRTPVHDFSLAVGFALSEGIINSADDVTSVRYCQKDQGPKGLNSVGSIGFGPEASAAIAAPLSLGSFSGAAGAVEDTSDNVVDITLAAHVPDPAVGVQRQLVVNSSCGLCGRQSLDEVHQNGCYPLDARSEFTLYEDTVMGLPDQLSEAQKVFAKTGGLHGAGIYDVDTGEMLVVREDVGRHNAVDKVLGWALMEGLLPLSRQVLVTSSRASFELVQKAAMAGMPMLVAVSAPSSLAVELAKESGMTLVGFTRGHRCVIYAGEERIVPPASQASEATA</sequence>
<dbReference type="InterPro" id="IPR003786">
    <property type="entry name" value="FdhD"/>
</dbReference>
<comment type="similarity">
    <text evidence="3">Belongs to the FdhD family.</text>
</comment>
<dbReference type="EMBL" id="JAVDYJ010000001">
    <property type="protein sequence ID" value="MDR7346990.1"/>
    <property type="molecule type" value="Genomic_DNA"/>
</dbReference>
<reference evidence="4 5" key="1">
    <citation type="submission" date="2023-07" db="EMBL/GenBank/DDBJ databases">
        <title>Sequencing the genomes of 1000 actinobacteria strains.</title>
        <authorList>
            <person name="Klenk H.-P."/>
        </authorList>
    </citation>
    <scope>NUCLEOTIDE SEQUENCE [LARGE SCALE GENOMIC DNA]</scope>
    <source>
        <strain evidence="4 5">DSM 22966</strain>
    </source>
</reference>
<evidence type="ECO:0000313" key="4">
    <source>
        <dbReference type="EMBL" id="MDR7346990.1"/>
    </source>
</evidence>
<dbReference type="PANTHER" id="PTHR30592:SF1">
    <property type="entry name" value="SULFUR CARRIER PROTEIN FDHD"/>
    <property type="match status" value="1"/>
</dbReference>
<evidence type="ECO:0000313" key="5">
    <source>
        <dbReference type="Proteomes" id="UP001183794"/>
    </source>
</evidence>
<evidence type="ECO:0000256" key="1">
    <source>
        <dbReference type="ARBA" id="ARBA00022490"/>
    </source>
</evidence>
<evidence type="ECO:0000256" key="3">
    <source>
        <dbReference type="HAMAP-Rule" id="MF_00187"/>
    </source>
</evidence>
<gene>
    <name evidence="3" type="primary">fdhD</name>
    <name evidence="4" type="ORF">J2S62_001247</name>
</gene>
<dbReference type="PIRSF" id="PIRSF015626">
    <property type="entry name" value="FdhD"/>
    <property type="match status" value="1"/>
</dbReference>
<organism evidence="4 5">
    <name type="scientific">Enteractinococcus fodinae</name>
    <dbReference type="NCBI Taxonomy" id="684663"/>
    <lineage>
        <taxon>Bacteria</taxon>
        <taxon>Bacillati</taxon>
        <taxon>Actinomycetota</taxon>
        <taxon>Actinomycetes</taxon>
        <taxon>Micrococcales</taxon>
        <taxon>Micrococcaceae</taxon>
    </lineage>
</organism>
<dbReference type="SUPFAM" id="SSF53927">
    <property type="entry name" value="Cytidine deaminase-like"/>
    <property type="match status" value="1"/>
</dbReference>
<keyword evidence="2 3" id="KW-0501">Molybdenum cofactor biosynthesis</keyword>
<dbReference type="NCBIfam" id="NF001943">
    <property type="entry name" value="PRK00724.1-2"/>
    <property type="match status" value="1"/>
</dbReference>
<comment type="subcellular location">
    <subcellularLocation>
        <location evidence="3">Cytoplasm</location>
    </subcellularLocation>
</comment>
<feature type="active site" description="Cysteine persulfide intermediate" evidence="3">
    <location>
        <position position="151"/>
    </location>
</feature>
<feature type="binding site" evidence="3">
    <location>
        <begin position="295"/>
        <end position="300"/>
    </location>
    <ligand>
        <name>Mo-bis(molybdopterin guanine dinucleotide)</name>
        <dbReference type="ChEBI" id="CHEBI:60539"/>
    </ligand>
</feature>
<dbReference type="PANTHER" id="PTHR30592">
    <property type="entry name" value="FORMATE DEHYDROGENASE"/>
    <property type="match status" value="1"/>
</dbReference>
<proteinExistence type="inferred from homology"/>
<keyword evidence="5" id="KW-1185">Reference proteome</keyword>
<dbReference type="Proteomes" id="UP001183794">
    <property type="component" value="Unassembled WGS sequence"/>
</dbReference>
<accession>A0ABU2B057</accession>
<dbReference type="Gene3D" id="3.10.20.10">
    <property type="match status" value="1"/>
</dbReference>
<dbReference type="Pfam" id="PF02634">
    <property type="entry name" value="FdhD-NarQ"/>
    <property type="match status" value="1"/>
</dbReference>
<dbReference type="RefSeq" id="WP_310172634.1">
    <property type="nucleotide sequence ID" value="NZ_BAABHE010000002.1"/>
</dbReference>
<dbReference type="InterPro" id="IPR016193">
    <property type="entry name" value="Cytidine_deaminase-like"/>
</dbReference>
<dbReference type="HAMAP" id="MF_00187">
    <property type="entry name" value="FdhD"/>
    <property type="match status" value="1"/>
</dbReference>
<name>A0ABU2B057_9MICC</name>
<dbReference type="Gene3D" id="3.40.140.10">
    <property type="entry name" value="Cytidine Deaminase, domain 2"/>
    <property type="match status" value="1"/>
</dbReference>
<evidence type="ECO:0000256" key="2">
    <source>
        <dbReference type="ARBA" id="ARBA00023150"/>
    </source>
</evidence>
<protein>
    <recommendedName>
        <fullName evidence="3">Sulfur carrier protein FdhD</fullName>
    </recommendedName>
</protein>
<comment type="caution">
    <text evidence="4">The sequence shown here is derived from an EMBL/GenBank/DDBJ whole genome shotgun (WGS) entry which is preliminary data.</text>
</comment>